<dbReference type="AlphaFoldDB" id="A0A0R1QXR6"/>
<evidence type="ECO:0000256" key="1">
    <source>
        <dbReference type="SAM" id="MobiDB-lite"/>
    </source>
</evidence>
<sequence length="64" mass="6870">MDGKKRGDDLNLKRIILGLGTAIVLLAVVSGVSWVVTSHQSLTQNAQPAPHDLPTERVLSPRAK</sequence>
<organism evidence="3 4">
    <name type="scientific">Levilactobacillus spicheri DSM 15429</name>
    <dbReference type="NCBI Taxonomy" id="1423805"/>
    <lineage>
        <taxon>Bacteria</taxon>
        <taxon>Bacillati</taxon>
        <taxon>Bacillota</taxon>
        <taxon>Bacilli</taxon>
        <taxon>Lactobacillales</taxon>
        <taxon>Lactobacillaceae</taxon>
        <taxon>Levilactobacillus</taxon>
    </lineage>
</organism>
<feature type="transmembrane region" description="Helical" evidence="2">
    <location>
        <begin position="12"/>
        <end position="36"/>
    </location>
</feature>
<dbReference type="Proteomes" id="UP000051835">
    <property type="component" value="Unassembled WGS sequence"/>
</dbReference>
<evidence type="ECO:0000256" key="2">
    <source>
        <dbReference type="SAM" id="Phobius"/>
    </source>
</evidence>
<gene>
    <name evidence="3" type="ORF">FD37_GL000327</name>
</gene>
<proteinExistence type="predicted"/>
<keyword evidence="2" id="KW-0812">Transmembrane</keyword>
<dbReference type="PATRIC" id="fig|1423805.4.peg.332"/>
<keyword evidence="2" id="KW-0472">Membrane</keyword>
<accession>A0A0R1QXR6</accession>
<comment type="caution">
    <text evidence="3">The sequence shown here is derived from an EMBL/GenBank/DDBJ whole genome shotgun (WGS) entry which is preliminary data.</text>
</comment>
<dbReference type="EMBL" id="AZFC01000035">
    <property type="protein sequence ID" value="KRL46850.1"/>
    <property type="molecule type" value="Genomic_DNA"/>
</dbReference>
<name>A0A0R1QXR6_9LACO</name>
<reference evidence="3 4" key="1">
    <citation type="journal article" date="2015" name="Genome Announc.">
        <title>Expanding the biotechnology potential of lactobacilli through comparative genomics of 213 strains and associated genera.</title>
        <authorList>
            <person name="Sun Z."/>
            <person name="Harris H.M."/>
            <person name="McCann A."/>
            <person name="Guo C."/>
            <person name="Argimon S."/>
            <person name="Zhang W."/>
            <person name="Yang X."/>
            <person name="Jeffery I.B."/>
            <person name="Cooney J.C."/>
            <person name="Kagawa T.F."/>
            <person name="Liu W."/>
            <person name="Song Y."/>
            <person name="Salvetti E."/>
            <person name="Wrobel A."/>
            <person name="Rasinkangas P."/>
            <person name="Parkhill J."/>
            <person name="Rea M.C."/>
            <person name="O'Sullivan O."/>
            <person name="Ritari J."/>
            <person name="Douillard F.P."/>
            <person name="Paul Ross R."/>
            <person name="Yang R."/>
            <person name="Briner A.E."/>
            <person name="Felis G.E."/>
            <person name="de Vos W.M."/>
            <person name="Barrangou R."/>
            <person name="Klaenhammer T.R."/>
            <person name="Caufield P.W."/>
            <person name="Cui Y."/>
            <person name="Zhang H."/>
            <person name="O'Toole P.W."/>
        </authorList>
    </citation>
    <scope>NUCLEOTIDE SEQUENCE [LARGE SCALE GENOMIC DNA]</scope>
    <source>
        <strain evidence="3 4">DSM 15429</strain>
    </source>
</reference>
<keyword evidence="2" id="KW-1133">Transmembrane helix</keyword>
<evidence type="ECO:0000313" key="3">
    <source>
        <dbReference type="EMBL" id="KRL46850.1"/>
    </source>
</evidence>
<protein>
    <submittedName>
        <fullName evidence="3">Uncharacterized protein</fullName>
    </submittedName>
</protein>
<evidence type="ECO:0000313" key="4">
    <source>
        <dbReference type="Proteomes" id="UP000051835"/>
    </source>
</evidence>
<feature type="region of interest" description="Disordered" evidence="1">
    <location>
        <begin position="41"/>
        <end position="64"/>
    </location>
</feature>